<feature type="domain" description="ATP-grasp" evidence="4">
    <location>
        <begin position="130"/>
        <end position="358"/>
    </location>
</feature>
<dbReference type="PANTHER" id="PTHR23132">
    <property type="entry name" value="D-ALANINE--D-ALANINE LIGASE"/>
    <property type="match status" value="1"/>
</dbReference>
<dbReference type="EMBL" id="QEAO01000008">
    <property type="protein sequence ID" value="TPX35570.1"/>
    <property type="molecule type" value="Genomic_DNA"/>
</dbReference>
<proteinExistence type="inferred from homology"/>
<dbReference type="RefSeq" id="XP_031026043.1">
    <property type="nucleotide sequence ID" value="XM_031168017.1"/>
</dbReference>
<evidence type="ECO:0000256" key="2">
    <source>
        <dbReference type="ARBA" id="ARBA00022598"/>
    </source>
</evidence>
<evidence type="ECO:0000256" key="3">
    <source>
        <dbReference type="PROSITE-ProRule" id="PRU00409"/>
    </source>
</evidence>
<dbReference type="Gene3D" id="3.30.470.20">
    <property type="entry name" value="ATP-grasp fold, B domain"/>
    <property type="match status" value="1"/>
</dbReference>
<sequence length="372" mass="41396">MKPPDQTLPDVYILEGTANILDVQDKNVLLAHEYGKEGNRDLQQAILNLGYPRAEIIKITLASYRHDLDKHFTKPHYDTPAPICFCLCDGTEDDHYPGLSVVTRLEEKGIPFTGSGSRFYYNTTSKITLKPMLQAHNVPTSPFVEINKESAKCDLEKAASIIGWPMIVKPDVSYGSLCISESSVCETLDQALKQVSCVFAQTGHGVFVEKFLGGREYTALCSGDVEYGVKVYVVAERVFNKSLSKYQRLLAFAKYWEGYDLEGNMPAQGENQLYSYDAAPEAWQATLQDIARRAYIATGGDGYGRVDMRSVDMDDPSAYVLEVNSNCGLSFKQGTSSLGDILHLSKVSPEEFVQDLLDFAVARNKRPKRTCM</sequence>
<comment type="caution">
    <text evidence="5">The sequence shown here is derived from an EMBL/GenBank/DDBJ whole genome shotgun (WGS) entry which is preliminary data.</text>
</comment>
<evidence type="ECO:0000259" key="4">
    <source>
        <dbReference type="PROSITE" id="PS50975"/>
    </source>
</evidence>
<evidence type="ECO:0000313" key="6">
    <source>
        <dbReference type="Proteomes" id="UP000319731"/>
    </source>
</evidence>
<dbReference type="Proteomes" id="UP000319731">
    <property type="component" value="Unassembled WGS sequence"/>
</dbReference>
<dbReference type="GO" id="GO:0046872">
    <property type="term" value="F:metal ion binding"/>
    <property type="evidence" value="ECO:0007669"/>
    <property type="project" value="InterPro"/>
</dbReference>
<gene>
    <name evidence="5" type="ORF">SmJEL517_g02089</name>
</gene>
<evidence type="ECO:0000313" key="5">
    <source>
        <dbReference type="EMBL" id="TPX35570.1"/>
    </source>
</evidence>
<keyword evidence="3" id="KW-0067">ATP-binding</keyword>
<dbReference type="STRING" id="1806994.A0A507C231"/>
<dbReference type="InterPro" id="IPR011095">
    <property type="entry name" value="Dala_Dala_lig_C"/>
</dbReference>
<reference evidence="5 6" key="1">
    <citation type="journal article" date="2019" name="Sci. Rep.">
        <title>Comparative genomics of chytrid fungi reveal insights into the obligate biotrophic and pathogenic lifestyle of Synchytrium endobioticum.</title>
        <authorList>
            <person name="van de Vossenberg B.T.L.H."/>
            <person name="Warris S."/>
            <person name="Nguyen H.D.T."/>
            <person name="van Gent-Pelzer M.P.E."/>
            <person name="Joly D.L."/>
            <person name="van de Geest H.C."/>
            <person name="Bonants P.J.M."/>
            <person name="Smith D.S."/>
            <person name="Levesque C.A."/>
            <person name="van der Lee T.A.J."/>
        </authorList>
    </citation>
    <scope>NUCLEOTIDE SEQUENCE [LARGE SCALE GENOMIC DNA]</scope>
    <source>
        <strain evidence="5 6">JEL517</strain>
    </source>
</reference>
<dbReference type="GO" id="GO:0005524">
    <property type="term" value="F:ATP binding"/>
    <property type="evidence" value="ECO:0007669"/>
    <property type="project" value="UniProtKB-UniRule"/>
</dbReference>
<dbReference type="OrthoDB" id="2013972at2759"/>
<evidence type="ECO:0000256" key="1">
    <source>
        <dbReference type="ARBA" id="ARBA00010871"/>
    </source>
</evidence>
<dbReference type="Pfam" id="PF07478">
    <property type="entry name" value="Dala_Dala_lig_C"/>
    <property type="match status" value="1"/>
</dbReference>
<protein>
    <submittedName>
        <fullName evidence="5">D-alanine---D-alanine ligase</fullName>
    </submittedName>
</protein>
<dbReference type="SUPFAM" id="SSF56059">
    <property type="entry name" value="Glutathione synthetase ATP-binding domain-like"/>
    <property type="match status" value="1"/>
</dbReference>
<name>A0A507C231_9FUNG</name>
<keyword evidence="2 5" id="KW-0436">Ligase</keyword>
<accession>A0A507C231</accession>
<dbReference type="GeneID" id="42003314"/>
<organism evidence="5 6">
    <name type="scientific">Synchytrium microbalum</name>
    <dbReference type="NCBI Taxonomy" id="1806994"/>
    <lineage>
        <taxon>Eukaryota</taxon>
        <taxon>Fungi</taxon>
        <taxon>Fungi incertae sedis</taxon>
        <taxon>Chytridiomycota</taxon>
        <taxon>Chytridiomycota incertae sedis</taxon>
        <taxon>Chytridiomycetes</taxon>
        <taxon>Synchytriales</taxon>
        <taxon>Synchytriaceae</taxon>
        <taxon>Synchytrium</taxon>
    </lineage>
</organism>
<comment type="similarity">
    <text evidence="1">Belongs to the D-alanine--D-alanine ligase family.</text>
</comment>
<dbReference type="InterPro" id="IPR011761">
    <property type="entry name" value="ATP-grasp"/>
</dbReference>
<dbReference type="GO" id="GO:0008716">
    <property type="term" value="F:D-alanine-D-alanine ligase activity"/>
    <property type="evidence" value="ECO:0007669"/>
    <property type="project" value="InterPro"/>
</dbReference>
<dbReference type="PROSITE" id="PS50975">
    <property type="entry name" value="ATP_GRASP"/>
    <property type="match status" value="1"/>
</dbReference>
<dbReference type="PANTHER" id="PTHR23132:SF23">
    <property type="entry name" value="D-ALANINE--D-ALANINE LIGASE B"/>
    <property type="match status" value="1"/>
</dbReference>
<keyword evidence="6" id="KW-1185">Reference proteome</keyword>
<keyword evidence="3" id="KW-0547">Nucleotide-binding</keyword>
<dbReference type="AlphaFoldDB" id="A0A507C231"/>